<sequence>MYIVTSTVEVPKEKTDEVISIYRNRSKLVDTVKGFKSFHLLQNDKKKHELTVHMIWESKESFLSWVRSDQFKKIHELEKNYPDQELANIVPKVTQYSVVAT</sequence>
<dbReference type="InterPro" id="IPR007138">
    <property type="entry name" value="ABM_dom"/>
</dbReference>
<dbReference type="SUPFAM" id="SSF54909">
    <property type="entry name" value="Dimeric alpha+beta barrel"/>
    <property type="match status" value="1"/>
</dbReference>
<evidence type="ECO:0000313" key="2">
    <source>
        <dbReference type="EMBL" id="KYG27747.1"/>
    </source>
</evidence>
<dbReference type="GO" id="GO:0004497">
    <property type="term" value="F:monooxygenase activity"/>
    <property type="evidence" value="ECO:0007669"/>
    <property type="project" value="UniProtKB-KW"/>
</dbReference>
<dbReference type="PROSITE" id="PS51725">
    <property type="entry name" value="ABM"/>
    <property type="match status" value="1"/>
</dbReference>
<dbReference type="PANTHER" id="PTHR34474:SF4">
    <property type="entry name" value="HEME OXYGENASE (STAPHYLOBILIN-PRODUCING) 1"/>
    <property type="match status" value="1"/>
</dbReference>
<keyword evidence="2" id="KW-0503">Monooxygenase</keyword>
<dbReference type="Pfam" id="PF03992">
    <property type="entry name" value="ABM"/>
    <property type="match status" value="1"/>
</dbReference>
<accession>A0A161P6P0</accession>
<reference evidence="2" key="1">
    <citation type="submission" date="2016-02" db="EMBL/GenBank/DDBJ databases">
        <title>Genome sequence of Bacillus trypoxylicola KCTC 13244(T).</title>
        <authorList>
            <person name="Jeong H."/>
            <person name="Park S.-H."/>
            <person name="Choi S.-K."/>
        </authorList>
    </citation>
    <scope>NUCLEOTIDE SEQUENCE [LARGE SCALE GENOMIC DNA]</scope>
    <source>
        <strain evidence="2">KCTC 13244</strain>
    </source>
</reference>
<dbReference type="RefSeq" id="WP_061949876.1">
    <property type="nucleotide sequence ID" value="NZ_LTAO01000036.1"/>
</dbReference>
<dbReference type="EMBL" id="LTAO01000036">
    <property type="protein sequence ID" value="KYG27747.1"/>
    <property type="molecule type" value="Genomic_DNA"/>
</dbReference>
<dbReference type="Gene3D" id="3.30.70.100">
    <property type="match status" value="1"/>
</dbReference>
<dbReference type="OrthoDB" id="2617048at2"/>
<evidence type="ECO:0000259" key="1">
    <source>
        <dbReference type="PROSITE" id="PS51725"/>
    </source>
</evidence>
<proteinExistence type="predicted"/>
<feature type="domain" description="ABM" evidence="1">
    <location>
        <begin position="2"/>
        <end position="90"/>
    </location>
</feature>
<gene>
    <name evidence="2" type="ORF">AZF04_11210</name>
</gene>
<dbReference type="InterPro" id="IPR011008">
    <property type="entry name" value="Dimeric_a/b-barrel"/>
</dbReference>
<dbReference type="AlphaFoldDB" id="A0A161P6P0"/>
<keyword evidence="2" id="KW-0560">Oxidoreductase</keyword>
<dbReference type="STRING" id="519424.AZF04_11210"/>
<dbReference type="InterPro" id="IPR050404">
    <property type="entry name" value="Heme-degrading_MO"/>
</dbReference>
<keyword evidence="3" id="KW-1185">Reference proteome</keyword>
<evidence type="ECO:0000313" key="3">
    <source>
        <dbReference type="Proteomes" id="UP000075806"/>
    </source>
</evidence>
<dbReference type="Proteomes" id="UP000075806">
    <property type="component" value="Unassembled WGS sequence"/>
</dbReference>
<dbReference type="PANTHER" id="PTHR34474">
    <property type="entry name" value="SIGNAL TRANSDUCTION PROTEIN TRAP"/>
    <property type="match status" value="1"/>
</dbReference>
<comment type="caution">
    <text evidence="2">The sequence shown here is derived from an EMBL/GenBank/DDBJ whole genome shotgun (WGS) entry which is preliminary data.</text>
</comment>
<name>A0A161P6P0_9BACI</name>
<organism evidence="2 3">
    <name type="scientific">Alkalihalobacillus trypoxylicola</name>
    <dbReference type="NCBI Taxonomy" id="519424"/>
    <lineage>
        <taxon>Bacteria</taxon>
        <taxon>Bacillati</taxon>
        <taxon>Bacillota</taxon>
        <taxon>Bacilli</taxon>
        <taxon>Bacillales</taxon>
        <taxon>Bacillaceae</taxon>
        <taxon>Alkalihalobacillus</taxon>
    </lineage>
</organism>
<protein>
    <submittedName>
        <fullName evidence="2">Antibiotic biosynthesis monooxygenase</fullName>
    </submittedName>
</protein>